<dbReference type="EMBL" id="JAOEGN010000004">
    <property type="protein sequence ID" value="MCU0104623.1"/>
    <property type="molecule type" value="Genomic_DNA"/>
</dbReference>
<accession>A0ABT2PUK0</accession>
<evidence type="ECO:0000313" key="2">
    <source>
        <dbReference type="EMBL" id="MCU0104623.1"/>
    </source>
</evidence>
<keyword evidence="1" id="KW-0812">Transmembrane</keyword>
<feature type="transmembrane region" description="Helical" evidence="1">
    <location>
        <begin position="184"/>
        <end position="203"/>
    </location>
</feature>
<dbReference type="RefSeq" id="WP_262095867.1">
    <property type="nucleotide sequence ID" value="NZ_JAOEGN010000004.1"/>
</dbReference>
<feature type="transmembrane region" description="Helical" evidence="1">
    <location>
        <begin position="18"/>
        <end position="38"/>
    </location>
</feature>
<evidence type="ECO:0000256" key="1">
    <source>
        <dbReference type="SAM" id="Phobius"/>
    </source>
</evidence>
<protein>
    <submittedName>
        <fullName evidence="2">ABC transporter permease</fullName>
    </submittedName>
</protein>
<feature type="transmembrane region" description="Helical" evidence="1">
    <location>
        <begin position="234"/>
        <end position="255"/>
    </location>
</feature>
<comment type="caution">
    <text evidence="2">The sequence shown here is derived from an EMBL/GenBank/DDBJ whole genome shotgun (WGS) entry which is preliminary data.</text>
</comment>
<keyword evidence="1" id="KW-1133">Transmembrane helix</keyword>
<dbReference type="Proteomes" id="UP001209076">
    <property type="component" value="Unassembled WGS sequence"/>
</dbReference>
<feature type="transmembrane region" description="Helical" evidence="1">
    <location>
        <begin position="152"/>
        <end position="177"/>
    </location>
</feature>
<feature type="transmembrane region" description="Helical" evidence="1">
    <location>
        <begin position="73"/>
        <end position="91"/>
    </location>
</feature>
<organism evidence="2 3">
    <name type="scientific">Paracholeplasma vituli</name>
    <dbReference type="NCBI Taxonomy" id="69473"/>
    <lineage>
        <taxon>Bacteria</taxon>
        <taxon>Bacillati</taxon>
        <taxon>Mycoplasmatota</taxon>
        <taxon>Mollicutes</taxon>
        <taxon>Acholeplasmatales</taxon>
        <taxon>Acholeplasmataceae</taxon>
        <taxon>Paracholeplasma</taxon>
    </lineage>
</organism>
<name>A0ABT2PUK0_9MOLU</name>
<sequence length="262" mass="29648">MIKTLLKMEFRRAIKANLLWSIGVGLMIYLIIVLYPLVDDIYSQVPPELMAIMEQFGGIPSDVLEYYATEGAMMLQLFGAIYAALLGFNLISTFEKERLAEVIYTQAIPKQDFFISKLIVLFIMILLFTLINVVIGYIGFLTINETFSLSDYVIFSLLNGVMYLHIALLCMVLALCLNKEVKAMISLAIPLPLYILSIVSTLTDNDWLKRLKYISPFTYSDPVAILKNQSDFEYVSFLVFTGVILMGLSIGYGLYKKRISVS</sequence>
<gene>
    <name evidence="2" type="ORF">N7603_03020</name>
</gene>
<evidence type="ECO:0000313" key="3">
    <source>
        <dbReference type="Proteomes" id="UP001209076"/>
    </source>
</evidence>
<feature type="transmembrane region" description="Helical" evidence="1">
    <location>
        <begin position="118"/>
        <end position="140"/>
    </location>
</feature>
<reference evidence="3" key="1">
    <citation type="submission" date="2023-07" db="EMBL/GenBank/DDBJ databases">
        <title>Novel Mycoplasma species identified in domestic and wild animals.</title>
        <authorList>
            <person name="Volokhov D.V."/>
            <person name="Furtak V.A."/>
            <person name="Zagorodnyaya T.A."/>
        </authorList>
    </citation>
    <scope>NUCLEOTIDE SEQUENCE [LARGE SCALE GENOMIC DNA]</scope>
    <source>
        <strain evidence="3">92-19</strain>
    </source>
</reference>
<keyword evidence="3" id="KW-1185">Reference proteome</keyword>
<proteinExistence type="predicted"/>
<keyword evidence="1" id="KW-0472">Membrane</keyword>